<dbReference type="PANTHER" id="PTHR16121">
    <property type="entry name" value="CAP-SPECIFIC MRNA (NUCLEOSIDE-2'-O-)-METHYLTRANSFERASE 1-RELATED"/>
    <property type="match status" value="1"/>
</dbReference>
<sequence length="488" mass="56146">MDCGECPHLDPSASIDREYCLRHGGVWSEGSGAELTSLKIVQDEINRLKERINRVCTEDDDALRRWRLHTQNTHPLSMAPKLLREQFNCPGTSQAYCKFLEILRRYRLVHPTLGQLRSFHLCEAPGHFVSSLDRFLCTFYPKKEWFWKANSLDPHHEDTNACDMLLDDDLVLRHPEQWYFGDDGSGDICKWDERYRDFLAFTRGFDLVTADGSLYTQDAPEEQESAILPLLQAEIEAAKKLLTFFGSLVIKLREDLMSEHEEGESEVEVEFAEDELEFFEWEGYRLIHERVVIKGPLCSQIRHSLFVPPVLLRCLHFWKPETIIDLCASSSSHEPSHYAKSLQLSGRIVVDAAKLVSSKDWLFLLSGILNGVRNEKIEQLEIVWSEPSIPFVLSRYSVSVIVLLSVMFFQFKIGGGHQVAVFTKPNYSEDIPGSFESYLTVLDELSPRKGSMRCCVPPSMLAMFHPYVLDLNRHQWRQLLDGEELGIK</sequence>
<comment type="catalytic activity">
    <reaction evidence="6">
        <text>a 5'-end (N(7)-methyl 5'-triphosphoguanosine)-(2'-O-methyl-ribonucleoside)-(ribonucleotide) in mRNA + S-adenosyl-L-methionine = a 5'-end (N(7)-methyl 5'-triphosphoguanosine)-(2'-O-methyl-ribonucleoside)-(2'-O-methyl-ribonucleotide) in mRNA + S-adenosyl-L-homocysteine + H(+)</text>
        <dbReference type="Rhea" id="RHEA:67024"/>
        <dbReference type="Rhea" id="RHEA-COMP:17169"/>
        <dbReference type="Rhea" id="RHEA-COMP:17170"/>
        <dbReference type="ChEBI" id="CHEBI:15378"/>
        <dbReference type="ChEBI" id="CHEBI:57856"/>
        <dbReference type="ChEBI" id="CHEBI:59789"/>
        <dbReference type="ChEBI" id="CHEBI:167612"/>
        <dbReference type="ChEBI" id="CHEBI:167614"/>
        <dbReference type="EC" id="2.1.1.296"/>
    </reaction>
</comment>
<dbReference type="GO" id="GO:0004483">
    <property type="term" value="F:methyltransferase cap1 activity"/>
    <property type="evidence" value="ECO:0007669"/>
    <property type="project" value="TreeGrafter"/>
</dbReference>
<organism evidence="9 10">
    <name type="scientific">Ancylostoma caninum</name>
    <name type="common">Dog hookworm</name>
    <dbReference type="NCBI Taxonomy" id="29170"/>
    <lineage>
        <taxon>Eukaryota</taxon>
        <taxon>Metazoa</taxon>
        <taxon>Ecdysozoa</taxon>
        <taxon>Nematoda</taxon>
        <taxon>Chromadorea</taxon>
        <taxon>Rhabditida</taxon>
        <taxon>Rhabditina</taxon>
        <taxon>Rhabditomorpha</taxon>
        <taxon>Strongyloidea</taxon>
        <taxon>Ancylostomatidae</taxon>
        <taxon>Ancylostomatinae</taxon>
        <taxon>Ancylostoma</taxon>
    </lineage>
</organism>
<dbReference type="OrthoDB" id="429597at2759"/>
<dbReference type="PROSITE" id="PS51614">
    <property type="entry name" value="SAM_MT_ADRIFT"/>
    <property type="match status" value="1"/>
</dbReference>
<dbReference type="GO" id="GO:0005634">
    <property type="term" value="C:nucleus"/>
    <property type="evidence" value="ECO:0007669"/>
    <property type="project" value="UniProtKB-ARBA"/>
</dbReference>
<reference evidence="9 10" key="1">
    <citation type="submission" date="2014-10" db="EMBL/GenBank/DDBJ databases">
        <title>Draft genome of the hookworm Ancylostoma caninum.</title>
        <authorList>
            <person name="Mitreva M."/>
        </authorList>
    </citation>
    <scope>NUCLEOTIDE SEQUENCE [LARGE SCALE GENOMIC DNA]</scope>
    <source>
        <strain evidence="9 10">Baltimore</strain>
    </source>
</reference>
<keyword evidence="5 7" id="KW-0949">S-adenosyl-L-methionine</keyword>
<keyword evidence="10" id="KW-1185">Reference proteome</keyword>
<dbReference type="Pfam" id="PF01728">
    <property type="entry name" value="FtsJ"/>
    <property type="match status" value="1"/>
</dbReference>
<dbReference type="EMBL" id="JOJR01000745">
    <property type="protein sequence ID" value="RCN34749.1"/>
    <property type="molecule type" value="Genomic_DNA"/>
</dbReference>
<protein>
    <recommendedName>
        <fullName evidence="2">Cap-specific mRNA (nucleoside-2'-O-)-methyltransferase 2</fullName>
        <ecNumber evidence="1">2.1.1.296</ecNumber>
    </recommendedName>
</protein>
<evidence type="ECO:0000256" key="2">
    <source>
        <dbReference type="ARBA" id="ARBA00021134"/>
    </source>
</evidence>
<feature type="active site" description="Proton acceptor" evidence="7">
    <location>
        <position position="251"/>
    </location>
</feature>
<proteinExistence type="predicted"/>
<evidence type="ECO:0000313" key="9">
    <source>
        <dbReference type="EMBL" id="RCN34749.1"/>
    </source>
</evidence>
<dbReference type="InterPro" id="IPR025807">
    <property type="entry name" value="Adrift-typ_MeTrfase"/>
</dbReference>
<evidence type="ECO:0000259" key="8">
    <source>
        <dbReference type="PROSITE" id="PS51614"/>
    </source>
</evidence>
<comment type="caution">
    <text evidence="9">The sequence shown here is derived from an EMBL/GenBank/DDBJ whole genome shotgun (WGS) entry which is preliminary data.</text>
</comment>
<dbReference type="GO" id="GO:0005737">
    <property type="term" value="C:cytoplasm"/>
    <property type="evidence" value="ECO:0007669"/>
    <property type="project" value="TreeGrafter"/>
</dbReference>
<name>A0A368FUS3_ANCCA</name>
<dbReference type="GO" id="GO:0120550">
    <property type="term" value="F:methyltransferase cap2 activity"/>
    <property type="evidence" value="ECO:0007669"/>
    <property type="project" value="UniProtKB-EC"/>
</dbReference>
<dbReference type="Gene3D" id="3.40.50.150">
    <property type="entry name" value="Vaccinia Virus protein VP39"/>
    <property type="match status" value="1"/>
</dbReference>
<dbReference type="InterPro" id="IPR050851">
    <property type="entry name" value="mRNA_Cap_2O-Ribose_MeTrfase"/>
</dbReference>
<keyword evidence="4 7" id="KW-0808">Transferase</keyword>
<feature type="binding site" evidence="7">
    <location>
        <position position="145"/>
    </location>
    <ligand>
        <name>S-adenosyl-L-methionine</name>
        <dbReference type="ChEBI" id="CHEBI:59789"/>
    </ligand>
</feature>
<feature type="binding site" evidence="7">
    <location>
        <position position="211"/>
    </location>
    <ligand>
        <name>S-adenosyl-L-methionine</name>
        <dbReference type="ChEBI" id="CHEBI:59789"/>
    </ligand>
</feature>
<feature type="binding site" evidence="7">
    <location>
        <position position="126"/>
    </location>
    <ligand>
        <name>S-adenosyl-L-methionine</name>
        <dbReference type="ChEBI" id="CHEBI:59789"/>
    </ligand>
</feature>
<dbReference type="EC" id="2.1.1.296" evidence="1"/>
<dbReference type="GO" id="GO:0006370">
    <property type="term" value="P:7-methylguanosine mRNA capping"/>
    <property type="evidence" value="ECO:0007669"/>
    <property type="project" value="TreeGrafter"/>
</dbReference>
<dbReference type="AlphaFoldDB" id="A0A368FUS3"/>
<dbReference type="InterPro" id="IPR029063">
    <property type="entry name" value="SAM-dependent_MTases_sf"/>
</dbReference>
<evidence type="ECO:0000256" key="7">
    <source>
        <dbReference type="PROSITE-ProRule" id="PRU00946"/>
    </source>
</evidence>
<keyword evidence="3 7" id="KW-0489">Methyltransferase</keyword>
<dbReference type="STRING" id="29170.A0A368FUS3"/>
<evidence type="ECO:0000256" key="5">
    <source>
        <dbReference type="ARBA" id="ARBA00022691"/>
    </source>
</evidence>
<evidence type="ECO:0000256" key="1">
    <source>
        <dbReference type="ARBA" id="ARBA00012770"/>
    </source>
</evidence>
<feature type="domain" description="Adrift-type SAM-dependent 2'-O-MTase" evidence="8">
    <location>
        <begin position="90"/>
        <end position="252"/>
    </location>
</feature>
<evidence type="ECO:0000256" key="6">
    <source>
        <dbReference type="ARBA" id="ARBA00049477"/>
    </source>
</evidence>
<accession>A0A368FUS3</accession>
<dbReference type="PANTHER" id="PTHR16121:SF2">
    <property type="entry name" value="CAP-SPECIFIC MRNA (NUCLEOSIDE-2'-O-)-METHYLTRANSFERASE 2"/>
    <property type="match status" value="1"/>
</dbReference>
<dbReference type="InterPro" id="IPR002877">
    <property type="entry name" value="RNA_MeTrfase_FtsJ_dom"/>
</dbReference>
<evidence type="ECO:0000256" key="3">
    <source>
        <dbReference type="ARBA" id="ARBA00022603"/>
    </source>
</evidence>
<evidence type="ECO:0000256" key="4">
    <source>
        <dbReference type="ARBA" id="ARBA00022679"/>
    </source>
</evidence>
<evidence type="ECO:0000313" key="10">
    <source>
        <dbReference type="Proteomes" id="UP000252519"/>
    </source>
</evidence>
<dbReference type="Proteomes" id="UP000252519">
    <property type="component" value="Unassembled WGS sequence"/>
</dbReference>
<gene>
    <name evidence="9" type="ORF">ANCCAN_19415</name>
</gene>
<dbReference type="GO" id="GO:0032259">
    <property type="term" value="P:methylation"/>
    <property type="evidence" value="ECO:0007669"/>
    <property type="project" value="UniProtKB-KW"/>
</dbReference>